<evidence type="ECO:0000256" key="2">
    <source>
        <dbReference type="ARBA" id="ARBA00022692"/>
    </source>
</evidence>
<sequence>LDGESSLKQRQIISSMGSASLDFTPPQFTATVYCEQPNNQIYRFSGYLEHENGAKEAVDKVNLLLRGCEVRNTDFVEGIVLYAGRDTKAMLNNSGPRYKRSELERLTNWDIIWCVLILLLMCLTGAIFSTRWLSSFADPYQVPYLTFVKNIDSLNPQLEGFINFWSYIIVLQVMIPISLYVSIEIIKLGQIYLTSQDINLYYDAVDKRIECRALNIPEELGQVQYVMSDKTGTLTENQMIFRRCYVAEHDYGTETTALPTTNTHSTSTSSSVMKVDIELQNRLAKTFQSFLSKGDLSFNDDSSQSDLLHFFINMAICNTVVVNAQPHQDHLDESGFFIGDSFIAGNSAFHLPPPTSNHSLRRMPSKKSLNNTNSSNPVPKVTFTCGHIEPSSPLSICNKNLTQSNDEEALKRMHIESPSNRRYVKRRPNNAESTPNYRQFSSTAPSEHQQFPTRSLSNDVDENEAMPNEDVTQLDENESSIVLQNQEANEDDCSFCVDNEFVNMTEEDADGGLQYISDRFTNDTSDNRSNLQKVSFSGVNDDDLSDEQQNEAVNEIVNADSVVQFEDAEGRLDVENNEKSPERCPTSQEAVSCERAQESHCSSECDERLNQSAPATVKPAPPAHSVSVPDHLSSNAPHSTSEHSSMMFAHLLGSAELFRISSTKLLSLNFSKLHMKGFKLSPLLRFKKSNQSSEDALDGDVVQNPIYEAESPDELALVEAASNHGIRLCSRHLRATLLQIAPLGFILKYKVLHVLPFDSDRKRMSVIVRDRMGRIVVYCKGADSAILPVISQRFLYFVVVRLFVASSSSFIPLHIMLFVYFTSEIVMTHMAVH</sequence>
<evidence type="ECO:0000313" key="7">
    <source>
        <dbReference type="WBParaSite" id="ASIM_0001840201-mRNA-1"/>
    </source>
</evidence>
<dbReference type="PANTHER" id="PTHR24092:SF218">
    <property type="entry name" value="PHOSPHOLIPID-TRANSPORTING ATPASE"/>
    <property type="match status" value="1"/>
</dbReference>
<dbReference type="PANTHER" id="PTHR24092">
    <property type="entry name" value="PROBABLE PHOSPHOLIPID-TRANSPORTING ATPASE"/>
    <property type="match status" value="1"/>
</dbReference>
<evidence type="ECO:0000256" key="3">
    <source>
        <dbReference type="ARBA" id="ARBA00022989"/>
    </source>
</evidence>
<evidence type="ECO:0000256" key="6">
    <source>
        <dbReference type="SAM" id="Phobius"/>
    </source>
</evidence>
<dbReference type="PROSITE" id="PS00154">
    <property type="entry name" value="ATPASE_E1_E2"/>
    <property type="match status" value="1"/>
</dbReference>
<dbReference type="GO" id="GO:0000166">
    <property type="term" value="F:nucleotide binding"/>
    <property type="evidence" value="ECO:0007669"/>
    <property type="project" value="InterPro"/>
</dbReference>
<protein>
    <submittedName>
        <fullName evidence="7">Phospholipid-transporting atpase (inferred by orthology to a S. mansoni protein)</fullName>
    </submittedName>
</protein>
<feature type="transmembrane region" description="Helical" evidence="6">
    <location>
        <begin position="106"/>
        <end position="128"/>
    </location>
</feature>
<dbReference type="AlphaFoldDB" id="A0A0M3KBQ5"/>
<keyword evidence="3 6" id="KW-1133">Transmembrane helix</keyword>
<dbReference type="GO" id="GO:0045332">
    <property type="term" value="P:phospholipid translocation"/>
    <property type="evidence" value="ECO:0007669"/>
    <property type="project" value="TreeGrafter"/>
</dbReference>
<feature type="transmembrane region" description="Helical" evidence="6">
    <location>
        <begin position="164"/>
        <end position="183"/>
    </location>
</feature>
<comment type="subcellular location">
    <subcellularLocation>
        <location evidence="1">Membrane</location>
    </subcellularLocation>
</comment>
<dbReference type="InterPro" id="IPR018303">
    <property type="entry name" value="ATPase_P-typ_P_site"/>
</dbReference>
<dbReference type="WBParaSite" id="ASIM_0001840201-mRNA-1">
    <property type="protein sequence ID" value="ASIM_0001840201-mRNA-1"/>
    <property type="gene ID" value="ASIM_0001840201"/>
</dbReference>
<dbReference type="InterPro" id="IPR023298">
    <property type="entry name" value="ATPase_P-typ_TM_dom_sf"/>
</dbReference>
<accession>A0A0M3KBQ5</accession>
<feature type="compositionally biased region" description="Low complexity" evidence="5">
    <location>
        <begin position="366"/>
        <end position="376"/>
    </location>
</feature>
<dbReference type="SUPFAM" id="SSF81660">
    <property type="entry name" value="Metal cation-transporting ATPase, ATP-binding domain N"/>
    <property type="match status" value="1"/>
</dbReference>
<proteinExistence type="predicted"/>
<feature type="region of interest" description="Disordered" evidence="5">
    <location>
        <begin position="413"/>
        <end position="463"/>
    </location>
</feature>
<feature type="region of interest" description="Disordered" evidence="5">
    <location>
        <begin position="612"/>
        <end position="641"/>
    </location>
</feature>
<dbReference type="GO" id="GO:0140326">
    <property type="term" value="F:ATPase-coupled intramembrane lipid transporter activity"/>
    <property type="evidence" value="ECO:0007669"/>
    <property type="project" value="TreeGrafter"/>
</dbReference>
<dbReference type="InterPro" id="IPR023299">
    <property type="entry name" value="ATPase_P-typ_cyto_dom_N"/>
</dbReference>
<dbReference type="Pfam" id="PF13246">
    <property type="entry name" value="Cation_ATPase"/>
    <property type="match status" value="1"/>
</dbReference>
<name>A0A0M3KBQ5_ANISI</name>
<feature type="region of interest" description="Disordered" evidence="5">
    <location>
        <begin position="349"/>
        <end position="378"/>
    </location>
</feature>
<evidence type="ECO:0000256" key="1">
    <source>
        <dbReference type="ARBA" id="ARBA00004370"/>
    </source>
</evidence>
<dbReference type="SUPFAM" id="SSF81665">
    <property type="entry name" value="Calcium ATPase, transmembrane domain M"/>
    <property type="match status" value="1"/>
</dbReference>
<evidence type="ECO:0000256" key="4">
    <source>
        <dbReference type="ARBA" id="ARBA00023136"/>
    </source>
</evidence>
<keyword evidence="2 6" id="KW-0812">Transmembrane</keyword>
<reference evidence="7" key="1">
    <citation type="submission" date="2017-02" db="UniProtKB">
        <authorList>
            <consortium name="WormBaseParasite"/>
        </authorList>
    </citation>
    <scope>IDENTIFICATION</scope>
</reference>
<dbReference type="Gene3D" id="1.20.1110.10">
    <property type="entry name" value="Calcium-transporting ATPase, transmembrane domain"/>
    <property type="match status" value="1"/>
</dbReference>
<evidence type="ECO:0000256" key="5">
    <source>
        <dbReference type="SAM" id="MobiDB-lite"/>
    </source>
</evidence>
<dbReference type="InterPro" id="IPR023214">
    <property type="entry name" value="HAD_sf"/>
</dbReference>
<feature type="compositionally biased region" description="Polar residues" evidence="5">
    <location>
        <begin position="632"/>
        <end position="641"/>
    </location>
</feature>
<feature type="compositionally biased region" description="Polar residues" evidence="5">
    <location>
        <begin position="430"/>
        <end position="458"/>
    </location>
</feature>
<dbReference type="Gene3D" id="3.40.1110.10">
    <property type="entry name" value="Calcium-transporting ATPase, cytoplasmic domain N"/>
    <property type="match status" value="2"/>
</dbReference>
<feature type="transmembrane region" description="Helical" evidence="6">
    <location>
        <begin position="794"/>
        <end position="821"/>
    </location>
</feature>
<organism evidence="7">
    <name type="scientific">Anisakis simplex</name>
    <name type="common">Herring worm</name>
    <dbReference type="NCBI Taxonomy" id="6269"/>
    <lineage>
        <taxon>Eukaryota</taxon>
        <taxon>Metazoa</taxon>
        <taxon>Ecdysozoa</taxon>
        <taxon>Nematoda</taxon>
        <taxon>Chromadorea</taxon>
        <taxon>Rhabditida</taxon>
        <taxon>Spirurina</taxon>
        <taxon>Ascaridomorpha</taxon>
        <taxon>Ascaridoidea</taxon>
        <taxon>Anisakidae</taxon>
        <taxon>Anisakis</taxon>
        <taxon>Anisakis simplex complex</taxon>
    </lineage>
</organism>
<keyword evidence="4 6" id="KW-0472">Membrane</keyword>
<dbReference type="Gene3D" id="3.40.50.1000">
    <property type="entry name" value="HAD superfamily/HAD-like"/>
    <property type="match status" value="1"/>
</dbReference>
<dbReference type="GO" id="GO:0005886">
    <property type="term" value="C:plasma membrane"/>
    <property type="evidence" value="ECO:0007669"/>
    <property type="project" value="TreeGrafter"/>
</dbReference>